<feature type="transmembrane region" description="Helical" evidence="10">
    <location>
        <begin position="121"/>
        <end position="142"/>
    </location>
</feature>
<dbReference type="InterPro" id="IPR026082">
    <property type="entry name" value="ABCA"/>
</dbReference>
<dbReference type="InterPro" id="IPR013525">
    <property type="entry name" value="ABC2_TM"/>
</dbReference>
<evidence type="ECO:0000256" key="6">
    <source>
        <dbReference type="ARBA" id="ARBA00022741"/>
    </source>
</evidence>
<evidence type="ECO:0000256" key="2">
    <source>
        <dbReference type="ARBA" id="ARBA00008869"/>
    </source>
</evidence>
<evidence type="ECO:0000256" key="4">
    <source>
        <dbReference type="ARBA" id="ARBA00022692"/>
    </source>
</evidence>
<feature type="transmembrane region" description="Helical" evidence="10">
    <location>
        <begin position="274"/>
        <end position="294"/>
    </location>
</feature>
<comment type="subcellular location">
    <subcellularLocation>
        <location evidence="1">Membrane</location>
        <topology evidence="1">Multi-pass membrane protein</topology>
    </subcellularLocation>
</comment>
<sequence length="754" mass="85498">MGLSRFQVEFNVVFLKRWYELIHGYSLYLAYAIVSVLFTIFTGVLSILLFKSWNKSNSQDFTWENIASKGSRFAFYGNKSTQADFSQIYTLIQSQSSLVADVFDSFEEFENRFFTTSDQKLYSFGLSVDYFNPFALVGTVYYNSSAEKYEIDQAEVTSRLLDILYKMTNPQSSINMRYEPLNSGFRSAELWSYFGPLLMSVATCYIGSIFAHKPVEDRENYRLHSMLTSGLRLWIYWFGNFVFDTCLYEIINIINWLILLAFRTDAIIKNNWSAIFFLFIFQPLHMLPLVYMLSLFFDTLFSVSGFLQNVILMIVLIPYFIVTLVFDNVISDEVATAISVVPPYCIQNGLRIAAKRAVGKPLTAHDVWTGNFVILYAIEIGMGIIFAIVGYIIYKIKSKSKGKDVSDNEIQDTQLDDDVAQLESEVLSGEFDDQAIVVKNLVKSYVDSTGNLFRAVNNVSLYVKTGEIFGVLGANGAGKTTLMSVITGRTTLTSGKVLLFNHNIDEPSKAEEFVSICPQFDNHLFPDLTPKQHFKLYGMLKGYEHDDLKKEVTEYEDLMNLGPSRHKLVKQLSGGNARKLSIALAFLGNSPIIFLDEPTASLDPVARIQAQELIEQKAHGRTILLCTHLLSEAEKLCNRICIMLTGRIHAFGTHQHLSEKYGKTWKVDLGLESEDESCREKVNEFMIKAFPGCEIAGKRFASVTYNIPSTSIQLSEVFLILNNNKDKNVGYTYFTCSMSTLERVFIDIVMQAES</sequence>
<protein>
    <recommendedName>
        <fullName evidence="11">ABC transporter domain-containing protein</fullName>
    </recommendedName>
</protein>
<comment type="caution">
    <text evidence="12">The sequence shown here is derived from an EMBL/GenBank/DDBJ whole genome shotgun (WGS) entry which is preliminary data.</text>
</comment>
<feature type="transmembrane region" description="Helical" evidence="10">
    <location>
        <begin position="306"/>
        <end position="326"/>
    </location>
</feature>
<dbReference type="InterPro" id="IPR003593">
    <property type="entry name" value="AAA+_ATPase"/>
</dbReference>
<dbReference type="InterPro" id="IPR027417">
    <property type="entry name" value="P-loop_NTPase"/>
</dbReference>
<gene>
    <name evidence="12" type="ORF">M9Y10_014349</name>
</gene>
<feature type="transmembrane region" description="Helical" evidence="10">
    <location>
        <begin position="28"/>
        <end position="50"/>
    </location>
</feature>
<feature type="domain" description="ABC transporter" evidence="11">
    <location>
        <begin position="436"/>
        <end position="670"/>
    </location>
</feature>
<keyword evidence="4 10" id="KW-0812">Transmembrane</keyword>
<proteinExistence type="inferred from homology"/>
<evidence type="ECO:0000256" key="5">
    <source>
        <dbReference type="ARBA" id="ARBA00022737"/>
    </source>
</evidence>
<evidence type="ECO:0000256" key="8">
    <source>
        <dbReference type="ARBA" id="ARBA00022989"/>
    </source>
</evidence>
<dbReference type="Pfam" id="PF23321">
    <property type="entry name" value="R1_ABCA1"/>
    <property type="match status" value="1"/>
</dbReference>
<keyword evidence="5" id="KW-0677">Repeat</keyword>
<keyword evidence="8 10" id="KW-1133">Transmembrane helix</keyword>
<dbReference type="InterPro" id="IPR003439">
    <property type="entry name" value="ABC_transporter-like_ATP-bd"/>
</dbReference>
<keyword evidence="13" id="KW-1185">Reference proteome</keyword>
<feature type="transmembrane region" description="Helical" evidence="10">
    <location>
        <begin position="373"/>
        <end position="394"/>
    </location>
</feature>
<evidence type="ECO:0000256" key="1">
    <source>
        <dbReference type="ARBA" id="ARBA00004141"/>
    </source>
</evidence>
<evidence type="ECO:0000259" key="11">
    <source>
        <dbReference type="PROSITE" id="PS50893"/>
    </source>
</evidence>
<dbReference type="CDD" id="cd03263">
    <property type="entry name" value="ABC_subfamily_A"/>
    <property type="match status" value="1"/>
</dbReference>
<dbReference type="EMBL" id="JAPFFF010000002">
    <property type="protein sequence ID" value="KAK8896449.1"/>
    <property type="molecule type" value="Genomic_DNA"/>
</dbReference>
<evidence type="ECO:0000256" key="9">
    <source>
        <dbReference type="ARBA" id="ARBA00023136"/>
    </source>
</evidence>
<reference evidence="12 13" key="1">
    <citation type="submission" date="2024-04" db="EMBL/GenBank/DDBJ databases">
        <title>Tritrichomonas musculus Genome.</title>
        <authorList>
            <person name="Alves-Ferreira E."/>
            <person name="Grigg M."/>
            <person name="Lorenzi H."/>
            <person name="Galac M."/>
        </authorList>
    </citation>
    <scope>NUCLEOTIDE SEQUENCE [LARGE SCALE GENOMIC DNA]</scope>
    <source>
        <strain evidence="12 13">EAF2021</strain>
    </source>
</reference>
<dbReference type="SUPFAM" id="SSF52540">
    <property type="entry name" value="P-loop containing nucleoside triphosphate hydrolases"/>
    <property type="match status" value="1"/>
</dbReference>
<organism evidence="12 13">
    <name type="scientific">Tritrichomonas musculus</name>
    <dbReference type="NCBI Taxonomy" id="1915356"/>
    <lineage>
        <taxon>Eukaryota</taxon>
        <taxon>Metamonada</taxon>
        <taxon>Parabasalia</taxon>
        <taxon>Tritrichomonadida</taxon>
        <taxon>Tritrichomonadidae</taxon>
        <taxon>Tritrichomonas</taxon>
    </lineage>
</organism>
<accession>A0ABR2KZE1</accession>
<evidence type="ECO:0000256" key="10">
    <source>
        <dbReference type="SAM" id="Phobius"/>
    </source>
</evidence>
<dbReference type="InterPro" id="IPR017871">
    <property type="entry name" value="ABC_transporter-like_CS"/>
</dbReference>
<dbReference type="Pfam" id="PF12698">
    <property type="entry name" value="ABC2_membrane_3"/>
    <property type="match status" value="1"/>
</dbReference>
<evidence type="ECO:0000256" key="7">
    <source>
        <dbReference type="ARBA" id="ARBA00022840"/>
    </source>
</evidence>
<keyword evidence="6" id="KW-0547">Nucleotide-binding</keyword>
<dbReference type="PROSITE" id="PS50893">
    <property type="entry name" value="ABC_TRANSPORTER_2"/>
    <property type="match status" value="1"/>
</dbReference>
<feature type="transmembrane region" description="Helical" evidence="10">
    <location>
        <begin position="190"/>
        <end position="212"/>
    </location>
</feature>
<dbReference type="SMART" id="SM00382">
    <property type="entry name" value="AAA"/>
    <property type="match status" value="1"/>
</dbReference>
<dbReference type="Gene3D" id="3.40.50.300">
    <property type="entry name" value="P-loop containing nucleotide triphosphate hydrolases"/>
    <property type="match status" value="1"/>
</dbReference>
<dbReference type="PANTHER" id="PTHR19229:SF36">
    <property type="entry name" value="ATP-BINDING CASSETTE SUB-FAMILY A MEMBER 2"/>
    <property type="match status" value="1"/>
</dbReference>
<evidence type="ECO:0000313" key="12">
    <source>
        <dbReference type="EMBL" id="KAK8896449.1"/>
    </source>
</evidence>
<keyword evidence="7" id="KW-0067">ATP-binding</keyword>
<keyword evidence="9 10" id="KW-0472">Membrane</keyword>
<dbReference type="Proteomes" id="UP001470230">
    <property type="component" value="Unassembled WGS sequence"/>
</dbReference>
<evidence type="ECO:0000256" key="3">
    <source>
        <dbReference type="ARBA" id="ARBA00022448"/>
    </source>
</evidence>
<dbReference type="Pfam" id="PF00005">
    <property type="entry name" value="ABC_tran"/>
    <property type="match status" value="1"/>
</dbReference>
<feature type="transmembrane region" description="Helical" evidence="10">
    <location>
        <begin position="233"/>
        <end position="262"/>
    </location>
</feature>
<dbReference type="PANTHER" id="PTHR19229">
    <property type="entry name" value="ATP-BINDING CASSETTE TRANSPORTER SUBFAMILY A ABCA"/>
    <property type="match status" value="1"/>
</dbReference>
<evidence type="ECO:0000313" key="13">
    <source>
        <dbReference type="Proteomes" id="UP001470230"/>
    </source>
</evidence>
<dbReference type="InterPro" id="IPR056264">
    <property type="entry name" value="R2_ABCA1-4-like"/>
</dbReference>
<dbReference type="PROSITE" id="PS00211">
    <property type="entry name" value="ABC_TRANSPORTER_1"/>
    <property type="match status" value="1"/>
</dbReference>
<name>A0ABR2KZE1_9EUKA</name>
<keyword evidence="3" id="KW-0813">Transport</keyword>
<comment type="similarity">
    <text evidence="2">Belongs to the ABC transporter superfamily. ABCA family.</text>
</comment>